<evidence type="ECO:0000313" key="3">
    <source>
        <dbReference type="Proteomes" id="UP000754495"/>
    </source>
</evidence>
<dbReference type="PANTHER" id="PTHR34202:SF1">
    <property type="entry name" value="UPF0548 PROTEIN"/>
    <property type="match status" value="1"/>
</dbReference>
<organism evidence="2 3">
    <name type="scientific">Amycolatopsis viridis</name>
    <dbReference type="NCBI Taxonomy" id="185678"/>
    <lineage>
        <taxon>Bacteria</taxon>
        <taxon>Bacillati</taxon>
        <taxon>Actinomycetota</taxon>
        <taxon>Actinomycetes</taxon>
        <taxon>Pseudonocardiales</taxon>
        <taxon>Pseudonocardiaceae</taxon>
        <taxon>Amycolatopsis</taxon>
    </lineage>
</organism>
<keyword evidence="3" id="KW-1185">Reference proteome</keyword>
<feature type="domain" description="DUF1990" evidence="1">
    <location>
        <begin position="6"/>
        <end position="161"/>
    </location>
</feature>
<protein>
    <submittedName>
        <fullName evidence="2">Uncharacterized protein (UPF0548 family)</fullName>
    </submittedName>
</protein>
<dbReference type="PANTHER" id="PTHR34202">
    <property type="entry name" value="UPF0548 PROTEIN"/>
    <property type="match status" value="1"/>
</dbReference>
<dbReference type="InterPro" id="IPR014457">
    <property type="entry name" value="UCP010260"/>
</dbReference>
<reference evidence="2 3" key="1">
    <citation type="submission" date="2020-03" db="EMBL/GenBank/DDBJ databases">
        <title>Sequencing the genomes of 1000 actinobacteria strains.</title>
        <authorList>
            <person name="Klenk H.-P."/>
        </authorList>
    </citation>
    <scope>NUCLEOTIDE SEQUENCE [LARGE SCALE GENOMIC DNA]</scope>
    <source>
        <strain evidence="2 3">DSM 45668</strain>
    </source>
</reference>
<dbReference type="PIRSF" id="PIRSF010260">
    <property type="entry name" value="UCP010260"/>
    <property type="match status" value="1"/>
</dbReference>
<dbReference type="Proteomes" id="UP000754495">
    <property type="component" value="Unassembled WGS sequence"/>
</dbReference>
<gene>
    <name evidence="2" type="ORF">FHX46_002975</name>
</gene>
<dbReference type="RefSeq" id="WP_167114684.1">
    <property type="nucleotide sequence ID" value="NZ_JAANOU010000001.1"/>
</dbReference>
<dbReference type="Pfam" id="PF09348">
    <property type="entry name" value="DUF1990"/>
    <property type="match status" value="1"/>
</dbReference>
<dbReference type="EMBL" id="JAANOU010000001">
    <property type="protein sequence ID" value="NIH80445.1"/>
    <property type="molecule type" value="Genomic_DNA"/>
</dbReference>
<comment type="caution">
    <text evidence="2">The sequence shown here is derived from an EMBL/GenBank/DDBJ whole genome shotgun (WGS) entry which is preliminary data.</text>
</comment>
<name>A0ABX0SV01_9PSEU</name>
<proteinExistence type="predicted"/>
<evidence type="ECO:0000313" key="2">
    <source>
        <dbReference type="EMBL" id="NIH80445.1"/>
    </source>
</evidence>
<dbReference type="InterPro" id="IPR018960">
    <property type="entry name" value="DUF1990"/>
</dbReference>
<accession>A0ABX0SV01</accession>
<evidence type="ECO:0000259" key="1">
    <source>
        <dbReference type="Pfam" id="PF09348"/>
    </source>
</evidence>
<sequence>MPPEFTYAEVGGTRGALPAGYRHLRRHRVLGQGRDRFEEAAAALLHWEVQKRAGLRVDTAADTVTEGAVAHLRLGPRPLRMTAPVRVVYVLDEDRRRGFGYGTLPGHPESGEEAFVVELGLAGTVTFRITAFSRPASLLTRLAGPVAHLAEGVMTNRYLQAL</sequence>